<feature type="transmembrane region" description="Helical" evidence="1">
    <location>
        <begin position="41"/>
        <end position="64"/>
    </location>
</feature>
<protein>
    <submittedName>
        <fullName evidence="2">Uncharacterized protein</fullName>
    </submittedName>
</protein>
<reference evidence="2 3" key="1">
    <citation type="submission" date="2015-11" db="EMBL/GenBank/DDBJ databases">
        <title>Solirubrum puertoriconensis gen. nov. an environmental bacteria isolated in Puerto Rico.</title>
        <authorList>
            <person name="Cuebas-Irizarry M.F."/>
            <person name="Montalvo-Rodriguez R."/>
        </authorList>
    </citation>
    <scope>NUCLEOTIDE SEQUENCE [LARGE SCALE GENOMIC DNA]</scope>
    <source>
        <strain evidence="2 3">MC1A</strain>
    </source>
</reference>
<evidence type="ECO:0000256" key="1">
    <source>
        <dbReference type="SAM" id="Phobius"/>
    </source>
</evidence>
<keyword evidence="3" id="KW-1185">Reference proteome</keyword>
<comment type="caution">
    <text evidence="2">The sequence shown here is derived from an EMBL/GenBank/DDBJ whole genome shotgun (WGS) entry which is preliminary data.</text>
</comment>
<keyword evidence="1" id="KW-1133">Transmembrane helix</keyword>
<evidence type="ECO:0000313" key="3">
    <source>
        <dbReference type="Proteomes" id="UP000054223"/>
    </source>
</evidence>
<feature type="transmembrane region" description="Helical" evidence="1">
    <location>
        <begin position="76"/>
        <end position="95"/>
    </location>
</feature>
<organism evidence="2 3">
    <name type="scientific">Solirubrum puertoriconensis</name>
    <dbReference type="NCBI Taxonomy" id="1751427"/>
    <lineage>
        <taxon>Bacteria</taxon>
        <taxon>Pseudomonadati</taxon>
        <taxon>Bacteroidota</taxon>
        <taxon>Cytophagia</taxon>
        <taxon>Cytophagales</taxon>
    </lineage>
</organism>
<dbReference type="AlphaFoldDB" id="A0A9X0L647"/>
<accession>A0A9X0L647</accession>
<keyword evidence="1" id="KW-0812">Transmembrane</keyword>
<keyword evidence="1" id="KW-0472">Membrane</keyword>
<sequence length="159" mass="17570">MLLALYCLAAAATTEWQEYRSWADMGSYLSLTDFAAWNMASSQQAVLLLTVPSVVLTALVLALFRYLPVSVPRGPLWVVLACHIVVWAAFILARVPLAAVVSQSELVNLLLQSDWMRKLTLLIEAPMAVYMAYRAYGANLWHAQPASLLRTRGNTPAMS</sequence>
<name>A0A9X0L647_SOLP1</name>
<dbReference type="EMBL" id="LNAL01000003">
    <property type="protein sequence ID" value="KUG09382.1"/>
    <property type="molecule type" value="Genomic_DNA"/>
</dbReference>
<gene>
    <name evidence="2" type="ORF">ASU33_16775</name>
</gene>
<dbReference type="Proteomes" id="UP000054223">
    <property type="component" value="Unassembled WGS sequence"/>
</dbReference>
<evidence type="ECO:0000313" key="2">
    <source>
        <dbReference type="EMBL" id="KUG09382.1"/>
    </source>
</evidence>
<proteinExistence type="predicted"/>